<dbReference type="Pfam" id="PF12644">
    <property type="entry name" value="DUF3782"/>
    <property type="match status" value="1"/>
</dbReference>
<dbReference type="PANTHER" id="PTHR34314:SF7">
    <property type="entry name" value="DUF3782 DOMAIN-CONTAINING PROTEIN"/>
    <property type="match status" value="1"/>
</dbReference>
<name>F0QVR1_VULM7</name>
<evidence type="ECO:0000313" key="2">
    <source>
        <dbReference type="Proteomes" id="UP000007485"/>
    </source>
</evidence>
<dbReference type="HOGENOM" id="CLU_1998866_0_0_2"/>
<protein>
    <recommendedName>
        <fullName evidence="3">Restriction endonuclease type IV Mrr domain-containing protein</fullName>
    </recommendedName>
</protein>
<sequence>MVTEDAFRDGVREILRDTGYTMERWLYYDAYGYVYGYPSEIELDIVVKDGITMIVKITSTIRRTDIIAIHCKAELYTKVTGRPIDKVLAITPFISDKNPDYVKVMAERMGIKIITPEGMTGQGQ</sequence>
<keyword evidence="2" id="KW-1185">Reference proteome</keyword>
<dbReference type="Proteomes" id="UP000007485">
    <property type="component" value="Chromosome"/>
</dbReference>
<dbReference type="EMBL" id="CP002529">
    <property type="protein sequence ID" value="ADY02085.1"/>
    <property type="molecule type" value="Genomic_DNA"/>
</dbReference>
<gene>
    <name evidence="1" type="ordered locus">VMUT_1884</name>
</gene>
<dbReference type="PANTHER" id="PTHR34314">
    <property type="entry name" value="CRENARCHAEAL PROTEIN, PUTATIVE-RELATED"/>
    <property type="match status" value="1"/>
</dbReference>
<proteinExistence type="predicted"/>
<dbReference type="InterPro" id="IPR012431">
    <property type="entry name" value="PDDEXK_10"/>
</dbReference>
<evidence type="ECO:0000313" key="1">
    <source>
        <dbReference type="EMBL" id="ADY02085.1"/>
    </source>
</evidence>
<accession>F0QVR1</accession>
<dbReference type="AlphaFoldDB" id="F0QVR1"/>
<dbReference type="Pfam" id="PF07788">
    <property type="entry name" value="PDDEXK_10"/>
    <property type="match status" value="1"/>
</dbReference>
<reference evidence="1 2" key="1">
    <citation type="journal article" date="2011" name="J. Bacteriol.">
        <title>Complete genome sequence of 'Vulcanisaeta moutnovskia' strain 768-28, a novel member of the hyperthermophilic crenarchaeal genus vulcanisaeta.</title>
        <authorList>
            <person name="Gumerov V.M."/>
            <person name="Mardanov A.V."/>
            <person name="Beletsky A.V."/>
            <person name="Prokofeva M.I."/>
            <person name="Bonch-Osmolovskaya E.A."/>
            <person name="Ravin N.V."/>
            <person name="Skryabin K.G."/>
        </authorList>
    </citation>
    <scope>NUCLEOTIDE SEQUENCE [LARGE SCALE GENOMIC DNA]</scope>
    <source>
        <strain evidence="1 2">768-28</strain>
    </source>
</reference>
<evidence type="ECO:0008006" key="3">
    <source>
        <dbReference type="Google" id="ProtNLM"/>
    </source>
</evidence>
<dbReference type="KEGG" id="vmo:VMUT_1884"/>
<dbReference type="eggNOG" id="arCOG01422">
    <property type="taxonomic scope" value="Archaea"/>
</dbReference>
<dbReference type="InterPro" id="IPR024271">
    <property type="entry name" value="DUF3782"/>
</dbReference>
<dbReference type="STRING" id="985053.VMUT_1884"/>
<organism evidence="1 2">
    <name type="scientific">Vulcanisaeta moutnovskia (strain 768-28)</name>
    <dbReference type="NCBI Taxonomy" id="985053"/>
    <lineage>
        <taxon>Archaea</taxon>
        <taxon>Thermoproteota</taxon>
        <taxon>Thermoprotei</taxon>
        <taxon>Thermoproteales</taxon>
        <taxon>Thermoproteaceae</taxon>
        <taxon>Vulcanisaeta</taxon>
    </lineage>
</organism>